<reference evidence="2 3" key="1">
    <citation type="submission" date="2020-08" db="EMBL/GenBank/DDBJ databases">
        <title>Genomic Encyclopedia of Type Strains, Phase IV (KMG-IV): sequencing the most valuable type-strain genomes for metagenomic binning, comparative biology and taxonomic classification.</title>
        <authorList>
            <person name="Goeker M."/>
        </authorList>
    </citation>
    <scope>NUCLEOTIDE SEQUENCE [LARGE SCALE GENOMIC DNA]</scope>
    <source>
        <strain evidence="2 3">DSM 29007</strain>
    </source>
</reference>
<keyword evidence="3" id="KW-1185">Reference proteome</keyword>
<keyword evidence="1" id="KW-0732">Signal</keyword>
<protein>
    <recommendedName>
        <fullName evidence="4">DUF3131 domain-containing protein</fullName>
    </recommendedName>
</protein>
<comment type="caution">
    <text evidence="2">The sequence shown here is derived from an EMBL/GenBank/DDBJ whole genome shotgun (WGS) entry which is preliminary data.</text>
</comment>
<accession>A0A841H6Z5</accession>
<dbReference type="PROSITE" id="PS51257">
    <property type="entry name" value="PROKAR_LIPOPROTEIN"/>
    <property type="match status" value="1"/>
</dbReference>
<dbReference type="AlphaFoldDB" id="A0A841H6Z5"/>
<feature type="signal peptide" evidence="1">
    <location>
        <begin position="1"/>
        <end position="25"/>
    </location>
</feature>
<dbReference type="RefSeq" id="WP_170038922.1">
    <property type="nucleotide sequence ID" value="NZ_JABDTL010000002.1"/>
</dbReference>
<gene>
    <name evidence="2" type="ORF">HNQ61_005579</name>
</gene>
<feature type="chain" id="PRO_5032485048" description="DUF3131 domain-containing protein" evidence="1">
    <location>
        <begin position="26"/>
        <end position="620"/>
    </location>
</feature>
<name>A0A841H6Z5_9BACT</name>
<sequence>MRRIEVAFVMLGLCALCAAAGCASAGRAAAPPPAERTMQGIIDDRVVPHLEHYFERIAAERGALAIDGVPAFSESDHFVGGKVISSMAYVLERTPRGTPEFARRVEMMRGIVDFVSRQPGYATWNHLYAIKGLHRLERAGLLDDVAPDSILNRLRTQLDWRGFVDPTDLHLINLPTNYYGVAFGIARYRELLGWDRPGDSERILAKLLTHVREYSAEGYMDETPGDGRFDRYTVLIPSELAILLTATETPVPPMIRDMLRRSSEIALQLANPRGDGFPYGRSIGLYGDLATVQVLSIAARLGVLTPEESAAAYAYNTRMVQKYADFWIDPAMRSVNMWDHGRRTDEYRNKGRILGENLSTAMQIVEAEEDWEAAGFTGAPSAAALDRFLAGLPRYRLFRFSTGEYERALLIARNGGRVIALPLISGARGYYASTPYLPAPAAVGSLETPPNTQLPHLVPRWTLADGGARMPVVYMRAIRTEERGDTLYLRVSQDALARVGDAAPRADSSMSVNTTFVFAPGSMERRDVFRAARPVTARALEMEFVTASSGGTARGGRVEFAAGPVASIEAWGAGEPVVEALSGPQALGGPNGPLRSHVRWNRANPTLGGSAEVRWRMTWR</sequence>
<organism evidence="2 3">
    <name type="scientific">Longimicrobium terrae</name>
    <dbReference type="NCBI Taxonomy" id="1639882"/>
    <lineage>
        <taxon>Bacteria</taxon>
        <taxon>Pseudomonadati</taxon>
        <taxon>Gemmatimonadota</taxon>
        <taxon>Longimicrobiia</taxon>
        <taxon>Longimicrobiales</taxon>
        <taxon>Longimicrobiaceae</taxon>
        <taxon>Longimicrobium</taxon>
    </lineage>
</organism>
<evidence type="ECO:0000313" key="3">
    <source>
        <dbReference type="Proteomes" id="UP000582837"/>
    </source>
</evidence>
<dbReference type="EMBL" id="JACHIA010000032">
    <property type="protein sequence ID" value="MBB6073900.1"/>
    <property type="molecule type" value="Genomic_DNA"/>
</dbReference>
<proteinExistence type="predicted"/>
<evidence type="ECO:0000313" key="2">
    <source>
        <dbReference type="EMBL" id="MBB6073900.1"/>
    </source>
</evidence>
<evidence type="ECO:0008006" key="4">
    <source>
        <dbReference type="Google" id="ProtNLM"/>
    </source>
</evidence>
<evidence type="ECO:0000256" key="1">
    <source>
        <dbReference type="SAM" id="SignalP"/>
    </source>
</evidence>
<dbReference type="Proteomes" id="UP000582837">
    <property type="component" value="Unassembled WGS sequence"/>
</dbReference>